<evidence type="ECO:0000256" key="10">
    <source>
        <dbReference type="SAM" id="MobiDB-lite"/>
    </source>
</evidence>
<feature type="transmembrane region" description="Helical" evidence="8">
    <location>
        <begin position="319"/>
        <end position="340"/>
    </location>
</feature>
<feature type="transmembrane region" description="Helical" evidence="8">
    <location>
        <begin position="119"/>
        <end position="145"/>
    </location>
</feature>
<keyword evidence="12" id="KW-1185">Reference proteome</keyword>
<protein>
    <recommendedName>
        <fullName evidence="8">Probable lipid II flippase MurJ</fullName>
    </recommendedName>
</protein>
<reference evidence="12" key="1">
    <citation type="journal article" date="2024" name="Algal Res.">
        <title>Biochemical, toxicological and genomic investigation of a high-biomass producing Limnothrix strain isolated from Italian shallow drinking water reservoir.</title>
        <authorList>
            <person name="Simonazzi M."/>
            <person name="Shishido T.K."/>
            <person name="Delbaje E."/>
            <person name="Wahlsten M."/>
            <person name="Fewer D.P."/>
            <person name="Sivonen K."/>
            <person name="Pezzolesi L."/>
            <person name="Pistocchi R."/>
        </authorList>
    </citation>
    <scope>NUCLEOTIDE SEQUENCE [LARGE SCALE GENOMIC DNA]</scope>
    <source>
        <strain evidence="12">LRLZ20PSL1</strain>
    </source>
</reference>
<dbReference type="EMBL" id="JAZAQF010000006">
    <property type="protein sequence ID" value="MFG3816234.1"/>
    <property type="molecule type" value="Genomic_DNA"/>
</dbReference>
<evidence type="ECO:0000256" key="7">
    <source>
        <dbReference type="ARBA" id="ARBA00023136"/>
    </source>
</evidence>
<comment type="similarity">
    <text evidence="8 9">Belongs to the MurJ/MviN family.</text>
</comment>
<dbReference type="Pfam" id="PF03023">
    <property type="entry name" value="MurJ"/>
    <property type="match status" value="1"/>
</dbReference>
<dbReference type="NCBIfam" id="TIGR01695">
    <property type="entry name" value="murJ_mviN"/>
    <property type="match status" value="1"/>
</dbReference>
<feature type="transmembrane region" description="Helical" evidence="8">
    <location>
        <begin position="177"/>
        <end position="195"/>
    </location>
</feature>
<gene>
    <name evidence="8 11" type="primary">murJ</name>
    <name evidence="11" type="ORF">VPK24_01185</name>
</gene>
<feature type="transmembrane region" description="Helical" evidence="8">
    <location>
        <begin position="399"/>
        <end position="420"/>
    </location>
</feature>
<keyword evidence="5 8" id="KW-0573">Peptidoglycan synthesis</keyword>
<comment type="function">
    <text evidence="8 9">Involved in peptidoglycan biosynthesis. Transports lipid-linked peptidoglycan precursors from the inner to the outer leaflet of the cytoplasmic membrane.</text>
</comment>
<dbReference type="HAMAP" id="MF_02078">
    <property type="entry name" value="MurJ_MviN"/>
    <property type="match status" value="1"/>
</dbReference>
<organism evidence="11 12">
    <name type="scientific">Limnothrix redekei LRLZ20PSL1</name>
    <dbReference type="NCBI Taxonomy" id="3112953"/>
    <lineage>
        <taxon>Bacteria</taxon>
        <taxon>Bacillati</taxon>
        <taxon>Cyanobacteriota</taxon>
        <taxon>Cyanophyceae</taxon>
        <taxon>Pseudanabaenales</taxon>
        <taxon>Pseudanabaenaceae</taxon>
        <taxon>Limnothrix</taxon>
    </lineage>
</organism>
<dbReference type="PANTHER" id="PTHR43486">
    <property type="entry name" value="LIPID II FLIPPASE MURJ-RELATED"/>
    <property type="match status" value="1"/>
</dbReference>
<name>A0ABW7C7Y6_9CYAN</name>
<accession>A0ABW7C7Y6</accession>
<comment type="pathway">
    <text evidence="8">Cell wall biogenesis; peptidoglycan biosynthesis.</text>
</comment>
<dbReference type="CDD" id="cd13123">
    <property type="entry name" value="MATE_MurJ_like"/>
    <property type="match status" value="1"/>
</dbReference>
<dbReference type="Proteomes" id="UP001604335">
    <property type="component" value="Unassembled WGS sequence"/>
</dbReference>
<proteinExistence type="inferred from homology"/>
<feature type="transmembrane region" description="Helical" evidence="8">
    <location>
        <begin position="491"/>
        <end position="516"/>
    </location>
</feature>
<feature type="transmembrane region" description="Helical" evidence="8">
    <location>
        <begin position="278"/>
        <end position="299"/>
    </location>
</feature>
<keyword evidence="3 8" id="KW-0812">Transmembrane</keyword>
<feature type="transmembrane region" description="Helical" evidence="8">
    <location>
        <begin position="361"/>
        <end position="379"/>
    </location>
</feature>
<keyword evidence="8 9" id="KW-0813">Transport</keyword>
<keyword evidence="6 8" id="KW-1133">Transmembrane helix</keyword>
<evidence type="ECO:0000256" key="9">
    <source>
        <dbReference type="PIRNR" id="PIRNR002869"/>
    </source>
</evidence>
<dbReference type="PRINTS" id="PR01806">
    <property type="entry name" value="VIRFACTRMVIN"/>
</dbReference>
<evidence type="ECO:0000313" key="12">
    <source>
        <dbReference type="Proteomes" id="UP001604335"/>
    </source>
</evidence>
<evidence type="ECO:0000256" key="3">
    <source>
        <dbReference type="ARBA" id="ARBA00022692"/>
    </source>
</evidence>
<feature type="region of interest" description="Disordered" evidence="10">
    <location>
        <begin position="1"/>
        <end position="39"/>
    </location>
</feature>
<feature type="transmembrane region" description="Helical" evidence="8">
    <location>
        <begin position="202"/>
        <end position="224"/>
    </location>
</feature>
<evidence type="ECO:0000256" key="6">
    <source>
        <dbReference type="ARBA" id="ARBA00022989"/>
    </source>
</evidence>
<evidence type="ECO:0000313" key="11">
    <source>
        <dbReference type="EMBL" id="MFG3816234.1"/>
    </source>
</evidence>
<keyword evidence="8 9" id="KW-0961">Cell wall biogenesis/degradation</keyword>
<feature type="transmembrane region" description="Helical" evidence="8">
    <location>
        <begin position="236"/>
        <end position="257"/>
    </location>
</feature>
<dbReference type="PANTHER" id="PTHR43486:SF1">
    <property type="entry name" value="LIPID II FLIPPASE MURJ-RELATED"/>
    <property type="match status" value="1"/>
</dbReference>
<feature type="transmembrane region" description="Helical" evidence="8">
    <location>
        <begin position="528"/>
        <end position="549"/>
    </location>
</feature>
<dbReference type="PIRSF" id="PIRSF002869">
    <property type="entry name" value="MviN"/>
    <property type="match status" value="1"/>
</dbReference>
<keyword evidence="4 8" id="KW-0133">Cell shape</keyword>
<feature type="compositionally biased region" description="Pro residues" evidence="10">
    <location>
        <begin position="1"/>
        <end position="19"/>
    </location>
</feature>
<evidence type="ECO:0000256" key="1">
    <source>
        <dbReference type="ARBA" id="ARBA00004651"/>
    </source>
</evidence>
<comment type="caution">
    <text evidence="11">The sequence shown here is derived from an EMBL/GenBank/DDBJ whole genome shotgun (WGS) entry which is preliminary data.</text>
</comment>
<feature type="transmembrane region" description="Helical" evidence="8">
    <location>
        <begin position="432"/>
        <end position="451"/>
    </location>
</feature>
<sequence length="565" mass="58639">MTDSPPPSSASELPPPSPAEPAANLDPEPPPPAAPEPTQTGRSILSIASIVAGATLLSKVAGLVRQQVIAAAFGAGPVVDAFAYAYVLPGFLLILLGGINGPFHSAMVSVLAKRDRSEAAVIVETVTTVVCGALLLVSAALVVFAEPAIGLLAPGLSVHNTAAAVQTRELAVLQLQVMAPIAFLAGAIGIGFGTLNAADLYWLPSISPILSSIVTIGAIGWFAWQQGSSGPETLALGGVLLAASTTAGALLQWLVQLPTQIKAGMGRFRLRWSLRHPGVQAVLGVMGPAALSSGMLQINLYTDLFFASFVPQAAAALNYANLLIQTPLGLVSNVVLVPLLPVLARSADDRPAFIDRLRQGLLVSAIAMLPLSGLTIALADPIVQVIYERGAFNSEDSQLVASVLMAAGIGMFVYLGRDVMVRAFYALGDANAPFRISLVNIGFNALLDWWLVPRFGAAGIVLATVGVNALAMAALLWLLDRRIGGLPWGDWAKPFGGVLLGSFLAGGVAGGVRWGLAGSLGSSLLEQLLLLVLAGSAGLGVFGAVAWQLRLPELQILLRRWRRSE</sequence>
<dbReference type="InterPro" id="IPR004268">
    <property type="entry name" value="MurJ"/>
</dbReference>
<evidence type="ECO:0000256" key="8">
    <source>
        <dbReference type="HAMAP-Rule" id="MF_02078"/>
    </source>
</evidence>
<evidence type="ECO:0000256" key="2">
    <source>
        <dbReference type="ARBA" id="ARBA00022475"/>
    </source>
</evidence>
<keyword evidence="2 8" id="KW-1003">Cell membrane</keyword>
<keyword evidence="7 8" id="KW-0472">Membrane</keyword>
<comment type="subcellular location">
    <subcellularLocation>
        <location evidence="1 8">Cell membrane</location>
        <topology evidence="1 8">Multi-pass membrane protein</topology>
    </subcellularLocation>
</comment>
<feature type="transmembrane region" description="Helical" evidence="8">
    <location>
        <begin position="457"/>
        <end position="479"/>
    </location>
</feature>
<evidence type="ECO:0000256" key="4">
    <source>
        <dbReference type="ARBA" id="ARBA00022960"/>
    </source>
</evidence>
<evidence type="ECO:0000256" key="5">
    <source>
        <dbReference type="ARBA" id="ARBA00022984"/>
    </source>
</evidence>